<dbReference type="InterPro" id="IPR015813">
    <property type="entry name" value="Pyrv/PenolPyrv_kinase-like_dom"/>
</dbReference>
<evidence type="ECO:0000256" key="1">
    <source>
        <dbReference type="ARBA" id="ARBA00023235"/>
    </source>
</evidence>
<dbReference type="EMBL" id="FQUG01000005">
    <property type="protein sequence ID" value="SHE94462.1"/>
    <property type="molecule type" value="Genomic_DNA"/>
</dbReference>
<dbReference type="AlphaFoldDB" id="A0A1M4XMN6"/>
<protein>
    <recommendedName>
        <fullName evidence="2">phosphoenolpyruvate mutase</fullName>
        <ecNumber evidence="2">5.4.2.9</ecNumber>
    </recommendedName>
</protein>
<dbReference type="InterPro" id="IPR014729">
    <property type="entry name" value="Rossmann-like_a/b/a_fold"/>
</dbReference>
<evidence type="ECO:0000313" key="6">
    <source>
        <dbReference type="Proteomes" id="UP000184404"/>
    </source>
</evidence>
<evidence type="ECO:0000313" key="5">
    <source>
        <dbReference type="EMBL" id="SHE94462.1"/>
    </source>
</evidence>
<dbReference type="PANTHER" id="PTHR42905:SF7">
    <property type="entry name" value="PHOSPHOENOLPYRUVATE PHOSPHOMUTASE"/>
    <property type="match status" value="1"/>
</dbReference>
<dbReference type="InterPro" id="IPR039556">
    <property type="entry name" value="ICL/PEPM"/>
</dbReference>
<accession>A0A1M4XMN6</accession>
<dbReference type="InterPro" id="IPR012698">
    <property type="entry name" value="PEnolPyrv_PMutase_core"/>
</dbReference>
<dbReference type="InterPro" id="IPR040442">
    <property type="entry name" value="Pyrv_kinase-like_dom_sf"/>
</dbReference>
<keyword evidence="5" id="KW-0670">Pyruvate</keyword>
<dbReference type="Pfam" id="PF13714">
    <property type="entry name" value="PEP_mutase"/>
    <property type="match status" value="1"/>
</dbReference>
<dbReference type="OrthoDB" id="9802794at2"/>
<dbReference type="Gene3D" id="3.40.50.620">
    <property type="entry name" value="HUPs"/>
    <property type="match status" value="1"/>
</dbReference>
<dbReference type="NCBIfam" id="TIGR02320">
    <property type="entry name" value="PEP_mutase"/>
    <property type="match status" value="1"/>
</dbReference>
<organism evidence="5 6">
    <name type="scientific">Schwartzia succinivorans DSM 10502</name>
    <dbReference type="NCBI Taxonomy" id="1123243"/>
    <lineage>
        <taxon>Bacteria</taxon>
        <taxon>Bacillati</taxon>
        <taxon>Bacillota</taxon>
        <taxon>Negativicutes</taxon>
        <taxon>Selenomonadales</taxon>
        <taxon>Selenomonadaceae</taxon>
        <taxon>Schwartzia</taxon>
    </lineage>
</organism>
<evidence type="ECO:0000256" key="3">
    <source>
        <dbReference type="ARBA" id="ARBA00038455"/>
    </source>
</evidence>
<evidence type="ECO:0000259" key="4">
    <source>
        <dbReference type="Pfam" id="PF01467"/>
    </source>
</evidence>
<dbReference type="Proteomes" id="UP000184404">
    <property type="component" value="Unassembled WGS sequence"/>
</dbReference>
<dbReference type="CDD" id="cd00377">
    <property type="entry name" value="ICL_PEPM"/>
    <property type="match status" value="1"/>
</dbReference>
<gene>
    <name evidence="5" type="ORF">SAMN02745190_01532</name>
</gene>
<reference evidence="5 6" key="1">
    <citation type="submission" date="2016-11" db="EMBL/GenBank/DDBJ databases">
        <authorList>
            <person name="Jaros S."/>
            <person name="Januszkiewicz K."/>
            <person name="Wedrychowicz H."/>
        </authorList>
    </citation>
    <scope>NUCLEOTIDE SEQUENCE [LARGE SCALE GENOMIC DNA]</scope>
    <source>
        <strain evidence="5 6">DSM 10502</strain>
    </source>
</reference>
<dbReference type="SUPFAM" id="SSF51621">
    <property type="entry name" value="Phosphoenolpyruvate/pyruvate domain"/>
    <property type="match status" value="1"/>
</dbReference>
<dbReference type="NCBIfam" id="TIGR00125">
    <property type="entry name" value="cyt_tran_rel"/>
    <property type="match status" value="1"/>
</dbReference>
<dbReference type="InterPro" id="IPR004821">
    <property type="entry name" value="Cyt_trans-like"/>
</dbReference>
<comment type="similarity">
    <text evidence="3">Belongs to the isocitrate lyase/PEP mutase superfamily. PEP mutase family.</text>
</comment>
<dbReference type="Pfam" id="PF01467">
    <property type="entry name" value="CTP_transf_like"/>
    <property type="match status" value="1"/>
</dbReference>
<sequence>MKTVYTCFCTDVIHEGHLNIIEEAHKRGKVIVGCLSDETLIRYNKFPTISQEERLKLYRSIDGVEEVVIQNEMMYDDVITLIQPDYVIHGDNWKTGPEKAIRDHVEELLSAYGGEVIDIPYTYNDKVKKIDMQLREKLAMPEYRRKRLRQLISMTPIVKVMEAHSGITGLIVEKTVVENEGKLDQFDAMWISSLCDSTAKGKPDIELVDMTSRFRTIDDIMEVTTKPIIFDGDTGGLTEHFVYTVRSLERMGVSAIIIEDKKGLKKNSLFGTEVKQTQATIEEMSAKIAAGKKAQLTDDFMIIARIESLILEKGMEDALERAFAFVKAGADGIMIHSRKKDPAEILEFCDKFREVDTVTPIVVVPSSFNIITEDELASHGVNIVIYANQLTRAAFPAMQKTAEDILKYHRAKEVDDRLMPIKQIITLIDEL</sequence>
<dbReference type="EC" id="5.4.2.9" evidence="2"/>
<evidence type="ECO:0000256" key="2">
    <source>
        <dbReference type="ARBA" id="ARBA00024063"/>
    </source>
</evidence>
<dbReference type="GO" id="GO:0050188">
    <property type="term" value="F:phosphoenolpyruvate mutase activity"/>
    <property type="evidence" value="ECO:0007669"/>
    <property type="project" value="UniProtKB-EC"/>
</dbReference>
<dbReference type="STRING" id="1123243.SAMN02745190_01532"/>
<proteinExistence type="inferred from homology"/>
<dbReference type="Gene3D" id="3.20.20.60">
    <property type="entry name" value="Phosphoenolpyruvate-binding domains"/>
    <property type="match status" value="1"/>
</dbReference>
<dbReference type="PANTHER" id="PTHR42905">
    <property type="entry name" value="PHOSPHOENOLPYRUVATE CARBOXYLASE"/>
    <property type="match status" value="1"/>
</dbReference>
<keyword evidence="1" id="KW-0413">Isomerase</keyword>
<dbReference type="SUPFAM" id="SSF52374">
    <property type="entry name" value="Nucleotidylyl transferase"/>
    <property type="match status" value="1"/>
</dbReference>
<feature type="domain" description="Cytidyltransferase-like" evidence="4">
    <location>
        <begin position="11"/>
        <end position="120"/>
    </location>
</feature>
<keyword evidence="6" id="KW-1185">Reference proteome</keyword>
<dbReference type="RefSeq" id="WP_072935626.1">
    <property type="nucleotide sequence ID" value="NZ_FQUG01000005.1"/>
</dbReference>
<name>A0A1M4XMN6_9FIRM</name>